<dbReference type="RefSeq" id="WP_263996724.1">
    <property type="nucleotide sequence ID" value="NZ_JACKVK010000008.1"/>
</dbReference>
<dbReference type="GO" id="GO:0016020">
    <property type="term" value="C:membrane"/>
    <property type="evidence" value="ECO:0007669"/>
    <property type="project" value="UniProtKB-SubCell"/>
</dbReference>
<feature type="transmembrane region" description="Helical" evidence="5">
    <location>
        <begin position="110"/>
        <end position="129"/>
    </location>
</feature>
<feature type="transmembrane region" description="Helical" evidence="5">
    <location>
        <begin position="163"/>
        <end position="180"/>
    </location>
</feature>
<proteinExistence type="predicted"/>
<feature type="transmembrane region" description="Helical" evidence="5">
    <location>
        <begin position="427"/>
        <end position="445"/>
    </location>
</feature>
<dbReference type="EMBL" id="JACKVK010000008">
    <property type="protein sequence ID" value="MCV7421979.1"/>
    <property type="molecule type" value="Genomic_DNA"/>
</dbReference>
<feature type="transmembrane region" description="Helical" evidence="5">
    <location>
        <begin position="225"/>
        <end position="244"/>
    </location>
</feature>
<feature type="domain" description="O-antigen ligase-related" evidence="6">
    <location>
        <begin position="249"/>
        <end position="351"/>
    </location>
</feature>
<keyword evidence="3 5" id="KW-1133">Transmembrane helix</keyword>
<feature type="transmembrane region" description="Helical" evidence="5">
    <location>
        <begin position="186"/>
        <end position="205"/>
    </location>
</feature>
<comment type="caution">
    <text evidence="7">The sequence shown here is derived from an EMBL/GenBank/DDBJ whole genome shotgun (WGS) entry which is preliminary data.</text>
</comment>
<feature type="transmembrane region" description="Helical" evidence="5">
    <location>
        <begin position="35"/>
        <end position="53"/>
    </location>
</feature>
<keyword evidence="4 5" id="KW-0472">Membrane</keyword>
<keyword evidence="8" id="KW-1185">Reference proteome</keyword>
<keyword evidence="7" id="KW-0436">Ligase</keyword>
<evidence type="ECO:0000256" key="5">
    <source>
        <dbReference type="SAM" id="Phobius"/>
    </source>
</evidence>
<keyword evidence="2 5" id="KW-0812">Transmembrane</keyword>
<reference evidence="7" key="2">
    <citation type="journal article" date="2022" name="BMC Genomics">
        <title>Comparative genome analysis of mycobacteria focusing on tRNA and non-coding RNA.</title>
        <authorList>
            <person name="Behra P.R.K."/>
            <person name="Pettersson B.M.F."/>
            <person name="Ramesh M."/>
            <person name="Das S."/>
            <person name="Dasgupta S."/>
            <person name="Kirsebom L.A."/>
        </authorList>
    </citation>
    <scope>NUCLEOTIDE SEQUENCE</scope>
    <source>
        <strain evidence="7">DSM 44838</strain>
    </source>
</reference>
<evidence type="ECO:0000259" key="6">
    <source>
        <dbReference type="Pfam" id="PF04932"/>
    </source>
</evidence>
<feature type="transmembrane region" description="Helical" evidence="5">
    <location>
        <begin position="404"/>
        <end position="421"/>
    </location>
</feature>
<feature type="transmembrane region" description="Helical" evidence="5">
    <location>
        <begin position="250"/>
        <end position="277"/>
    </location>
</feature>
<organism evidence="7 8">
    <name type="scientific">Mycobacterium yunnanensis</name>
    <dbReference type="NCBI Taxonomy" id="368477"/>
    <lineage>
        <taxon>Bacteria</taxon>
        <taxon>Bacillati</taxon>
        <taxon>Actinomycetota</taxon>
        <taxon>Actinomycetes</taxon>
        <taxon>Mycobacteriales</taxon>
        <taxon>Mycobacteriaceae</taxon>
        <taxon>Mycobacterium</taxon>
    </lineage>
</organism>
<feature type="transmembrane region" description="Helical" evidence="5">
    <location>
        <begin position="371"/>
        <end position="392"/>
    </location>
</feature>
<evidence type="ECO:0000256" key="3">
    <source>
        <dbReference type="ARBA" id="ARBA00022989"/>
    </source>
</evidence>
<reference evidence="7" key="1">
    <citation type="submission" date="2020-07" db="EMBL/GenBank/DDBJ databases">
        <authorList>
            <person name="Pettersson B.M.F."/>
            <person name="Behra P.R.K."/>
            <person name="Ramesh M."/>
            <person name="Das S."/>
            <person name="Dasgupta S."/>
            <person name="Kirsebom L.A."/>
        </authorList>
    </citation>
    <scope>NUCLEOTIDE SEQUENCE</scope>
    <source>
        <strain evidence="7">DSM 44838</strain>
    </source>
</reference>
<dbReference type="PROSITE" id="PS51257">
    <property type="entry name" value="PROKAR_LIPOPROTEIN"/>
    <property type="match status" value="1"/>
</dbReference>
<dbReference type="InterPro" id="IPR007016">
    <property type="entry name" value="O-antigen_ligase-rel_domated"/>
</dbReference>
<name>A0A9X2Z2A2_9MYCO</name>
<evidence type="ECO:0000256" key="2">
    <source>
        <dbReference type="ARBA" id="ARBA00022692"/>
    </source>
</evidence>
<dbReference type="Pfam" id="PF04932">
    <property type="entry name" value="Wzy_C"/>
    <property type="match status" value="1"/>
</dbReference>
<evidence type="ECO:0000313" key="8">
    <source>
        <dbReference type="Proteomes" id="UP001141629"/>
    </source>
</evidence>
<dbReference type="AlphaFoldDB" id="A0A9X2Z2A2"/>
<feature type="transmembrane region" description="Helical" evidence="5">
    <location>
        <begin position="58"/>
        <end position="76"/>
    </location>
</feature>
<feature type="transmembrane region" description="Helical" evidence="5">
    <location>
        <begin position="289"/>
        <end position="307"/>
    </location>
</feature>
<dbReference type="Proteomes" id="UP001141629">
    <property type="component" value="Unassembled WGS sequence"/>
</dbReference>
<accession>A0A9X2Z2A2</accession>
<comment type="subcellular location">
    <subcellularLocation>
        <location evidence="1">Membrane</location>
        <topology evidence="1">Multi-pass membrane protein</topology>
    </subcellularLocation>
</comment>
<evidence type="ECO:0000256" key="1">
    <source>
        <dbReference type="ARBA" id="ARBA00004141"/>
    </source>
</evidence>
<protein>
    <submittedName>
        <fullName evidence="7">O-antigen ligase domain-containing protein</fullName>
    </submittedName>
</protein>
<sequence length="478" mass="51240">MTRAMRSRKELATGTTIVVACPVVAALAGSADSTATLAVGGLAALAIGLYVGIRHPQWLAWGLAAALGMLPFGYFPGIHVPLYLPFAAGVVLAAVVHRDEPKPFHPMEKVLIALVIASWVSVVFTGRTVTDVSEVIKWSVATLTVIALLRFPPELLTKFGRIYVYFATLNALFGIAIVAADPTQSFIRIFSPFGYGLVATGRFVYTEEGAQRFVRLGGLWVDPNMAGIGLIIALALAMVLFTGATRALLVAILSVAIVLTLSRSAIFSVLVGVVLVLVFHSMRTRDRSIALGTIALVAVAAMLTPAVRTRIFSSFGSDDVGSASRADAIRQWPSQMAGHWPFGLGWGRPEFKDGNTAFTLNFVANAPLITIYRAGIVVGLIFITLLVLGCVVSGRLIRSNSLPYAMFGGIFIGMCFVALQLDHMVATIPQVTLMFSVMLTFLIFVDQERRRTRDELVAVESVSTGRPSMPPLVGTKIV</sequence>
<dbReference type="GO" id="GO:0016874">
    <property type="term" value="F:ligase activity"/>
    <property type="evidence" value="ECO:0007669"/>
    <property type="project" value="UniProtKB-KW"/>
</dbReference>
<evidence type="ECO:0000313" key="7">
    <source>
        <dbReference type="EMBL" id="MCV7421979.1"/>
    </source>
</evidence>
<evidence type="ECO:0000256" key="4">
    <source>
        <dbReference type="ARBA" id="ARBA00023136"/>
    </source>
</evidence>
<gene>
    <name evidence="7" type="ORF">H7K45_15625</name>
</gene>